<accession>A0A8H7ZXV8</accession>
<reference evidence="1 2" key="1">
    <citation type="journal article" name="Sci. Rep.">
        <title>Genome-scale phylogenetic analyses confirm Olpidium as the closest living zoosporic fungus to the non-flagellated, terrestrial fungi.</title>
        <authorList>
            <person name="Chang Y."/>
            <person name="Rochon D."/>
            <person name="Sekimoto S."/>
            <person name="Wang Y."/>
            <person name="Chovatia M."/>
            <person name="Sandor L."/>
            <person name="Salamov A."/>
            <person name="Grigoriev I.V."/>
            <person name="Stajich J.E."/>
            <person name="Spatafora J.W."/>
        </authorList>
    </citation>
    <scope>NUCLEOTIDE SEQUENCE [LARGE SCALE GENOMIC DNA]</scope>
    <source>
        <strain evidence="1">S191</strain>
    </source>
</reference>
<dbReference type="EMBL" id="JAEFCI010003498">
    <property type="protein sequence ID" value="KAG5461533.1"/>
    <property type="molecule type" value="Genomic_DNA"/>
</dbReference>
<sequence length="69" mass="7104">MDAGSLDRLYGENVPEDVMSKITFAVGGKGGSVLSHLPSATCTGVNLGRSCLPYARGPAPPGCERTKIP</sequence>
<dbReference type="AlphaFoldDB" id="A0A8H7ZXV8"/>
<organism evidence="1 2">
    <name type="scientific">Olpidium bornovanus</name>
    <dbReference type="NCBI Taxonomy" id="278681"/>
    <lineage>
        <taxon>Eukaryota</taxon>
        <taxon>Fungi</taxon>
        <taxon>Fungi incertae sedis</taxon>
        <taxon>Olpidiomycota</taxon>
        <taxon>Olpidiomycotina</taxon>
        <taxon>Olpidiomycetes</taxon>
        <taxon>Olpidiales</taxon>
        <taxon>Olpidiaceae</taxon>
        <taxon>Olpidium</taxon>
    </lineage>
</organism>
<keyword evidence="2" id="KW-1185">Reference proteome</keyword>
<evidence type="ECO:0000313" key="2">
    <source>
        <dbReference type="Proteomes" id="UP000673691"/>
    </source>
</evidence>
<protein>
    <submittedName>
        <fullName evidence="1">Uncharacterized protein</fullName>
    </submittedName>
</protein>
<evidence type="ECO:0000313" key="1">
    <source>
        <dbReference type="EMBL" id="KAG5461533.1"/>
    </source>
</evidence>
<proteinExistence type="predicted"/>
<gene>
    <name evidence="1" type="ORF">BJ554DRAFT_6257</name>
</gene>
<name>A0A8H7ZXV8_9FUNG</name>
<dbReference type="Proteomes" id="UP000673691">
    <property type="component" value="Unassembled WGS sequence"/>
</dbReference>
<comment type="caution">
    <text evidence="1">The sequence shown here is derived from an EMBL/GenBank/DDBJ whole genome shotgun (WGS) entry which is preliminary data.</text>
</comment>